<dbReference type="RefSeq" id="WP_115246456.1">
    <property type="nucleotide sequence ID" value="NZ_UHFG01000004.1"/>
</dbReference>
<proteinExistence type="predicted"/>
<gene>
    <name evidence="1" type="ORF">NCTC4670_01638</name>
</gene>
<reference evidence="1 2" key="1">
    <citation type="submission" date="2018-06" db="EMBL/GenBank/DDBJ databases">
        <authorList>
            <consortium name="Pathogen Informatics"/>
            <person name="Doyle S."/>
        </authorList>
    </citation>
    <scope>NUCLEOTIDE SEQUENCE [LARGE SCALE GENOMIC DNA]</scope>
    <source>
        <strain evidence="1 2">NCTC4670</strain>
    </source>
</reference>
<protein>
    <submittedName>
        <fullName evidence="1">Phage Mu protein F like protein</fullName>
    </submittedName>
</protein>
<evidence type="ECO:0000313" key="1">
    <source>
        <dbReference type="EMBL" id="SUN50761.1"/>
    </source>
</evidence>
<sequence>MLVTFCRQYRYELEPRITSQLKHIAKQSNGNLQGLDFRLKSLESLSRKISTDSLLDEISLEEAANNINDALRYTAVFKPDNFFDDYHSMKSALVKNGFKIEKVKNTWLDDGPYNGVNTVVSKDNIKFEIQYHTQESFDLKNGKLHELYEERRLPNVTRKRKAELDKMMFELSKSLTKPSQIERVN</sequence>
<dbReference type="EMBL" id="UHFG01000004">
    <property type="protein sequence ID" value="SUN50761.1"/>
    <property type="molecule type" value="Genomic_DNA"/>
</dbReference>
<dbReference type="AlphaFoldDB" id="A0A380JWI4"/>
<accession>A0A380JWI4</accession>
<dbReference type="Proteomes" id="UP000254797">
    <property type="component" value="Unassembled WGS sequence"/>
</dbReference>
<name>A0A380JWI4_STRDY</name>
<evidence type="ECO:0000313" key="2">
    <source>
        <dbReference type="Proteomes" id="UP000254797"/>
    </source>
</evidence>
<organism evidence="1 2">
    <name type="scientific">Streptococcus dysgalactiae subsp. dysgalactiae</name>
    <dbReference type="NCBI Taxonomy" id="99822"/>
    <lineage>
        <taxon>Bacteria</taxon>
        <taxon>Bacillati</taxon>
        <taxon>Bacillota</taxon>
        <taxon>Bacilli</taxon>
        <taxon>Lactobacillales</taxon>
        <taxon>Streptococcaceae</taxon>
        <taxon>Streptococcus</taxon>
    </lineage>
</organism>